<name>A0A0B4S125_9FIRM</name>
<dbReference type="AlphaFoldDB" id="A0A0B4S125"/>
<evidence type="ECO:0000256" key="1">
    <source>
        <dbReference type="SAM" id="Phobius"/>
    </source>
</evidence>
<evidence type="ECO:0000313" key="3">
    <source>
        <dbReference type="EMBL" id="MCZ7406814.1"/>
    </source>
</evidence>
<dbReference type="RefSeq" id="WP_029949054.1">
    <property type="nucleotide sequence ID" value="NZ_CP009761.1"/>
</dbReference>
<dbReference type="KEGG" id="pmic:NW74_03940"/>
<accession>A0A0B4S125</accession>
<dbReference type="STRING" id="33033.NW74_03940"/>
<gene>
    <name evidence="3" type="ORF">NND69_00315</name>
    <name evidence="2" type="ORF">NW74_03940</name>
</gene>
<reference evidence="3" key="2">
    <citation type="submission" date="2022-07" db="EMBL/GenBank/DDBJ databases">
        <title>Parvimonas micra travels from the subgingival sulcus of the human oral cavity to the colorectal adenocarcinoma.</title>
        <authorList>
            <person name="Conde-Perez K."/>
            <person name="Buetas E."/>
            <person name="Aja-Macaya P."/>
            <person name="Martin-De Arribas E."/>
            <person name="Iglesias-Corras I."/>
            <person name="Trigo-Tasende N."/>
            <person name="Nasser-Ali M."/>
            <person name="Estevez L.S."/>
            <person name="Rumbo-Feal S."/>
            <person name="Otero-Alen B."/>
            <person name="Noguera J.F."/>
            <person name="Concha A."/>
            <person name="Pardinas-Lopez S."/>
            <person name="Carda-Dieguez M."/>
            <person name="Gomez-Randulfe I."/>
            <person name="Martinez-Lago N."/>
            <person name="Ladra S."/>
            <person name="Aparicio L.A."/>
            <person name="Bou G."/>
            <person name="Mira A."/>
            <person name="Vallejo J.A."/>
            <person name="Poza M."/>
        </authorList>
    </citation>
    <scope>NUCLEOTIDE SEQUENCE</scope>
    <source>
        <strain evidence="3">PM79KC-AC-4</strain>
    </source>
</reference>
<protein>
    <submittedName>
        <fullName evidence="2">N-terminal cleavage protein</fullName>
    </submittedName>
    <submittedName>
        <fullName evidence="3">Prepilin-type N-terminal cleavage/methylation domain-containing protein</fullName>
    </submittedName>
</protein>
<evidence type="ECO:0000313" key="4">
    <source>
        <dbReference type="Proteomes" id="UP000031386"/>
    </source>
</evidence>
<keyword evidence="1" id="KW-1133">Transmembrane helix</keyword>
<dbReference type="EMBL" id="JANDZV010000001">
    <property type="protein sequence ID" value="MCZ7406814.1"/>
    <property type="molecule type" value="Genomic_DNA"/>
</dbReference>
<evidence type="ECO:0000313" key="2">
    <source>
        <dbReference type="EMBL" id="AIZ36547.1"/>
    </source>
</evidence>
<keyword evidence="1" id="KW-0812">Transmembrane</keyword>
<keyword evidence="1" id="KW-0472">Membrane</keyword>
<dbReference type="Proteomes" id="UP001141458">
    <property type="component" value="Unassembled WGS sequence"/>
</dbReference>
<keyword evidence="4" id="KW-1185">Reference proteome</keyword>
<feature type="transmembrane region" description="Helical" evidence="1">
    <location>
        <begin position="12"/>
        <end position="36"/>
    </location>
</feature>
<dbReference type="EMBL" id="CP009761">
    <property type="protein sequence ID" value="AIZ36547.1"/>
    <property type="molecule type" value="Genomic_DNA"/>
</dbReference>
<proteinExistence type="predicted"/>
<dbReference type="Proteomes" id="UP000031386">
    <property type="component" value="Chromosome"/>
</dbReference>
<organism evidence="2 4">
    <name type="scientific">Parvimonas micra</name>
    <dbReference type="NCBI Taxonomy" id="33033"/>
    <lineage>
        <taxon>Bacteria</taxon>
        <taxon>Bacillati</taxon>
        <taxon>Bacillota</taxon>
        <taxon>Tissierellia</taxon>
        <taxon>Tissierellales</taxon>
        <taxon>Peptoniphilaceae</taxon>
        <taxon>Parvimonas</taxon>
    </lineage>
</organism>
<sequence>MNFMYPNKLKSFTLLELLITIAVSSVIIICCVHIFYGTYFVNLNQRKNYSKLEQINYAMSYMENEIADSVETKVNTDGIEIKRYRYNSFLSESSNHTISKVNEIAYKKVKYGDKYEIRRISKDILNSTYYGNNLLIKDIDYFDVENIEDYLVLKISFNGREYSKYVFLKNKKFEYLTGEN</sequence>
<dbReference type="OrthoDB" id="1701272at2"/>
<reference evidence="2 4" key="1">
    <citation type="submission" date="2014-10" db="EMBL/GenBank/DDBJ databases">
        <title>Complete genome sequence of Parvimonas micra KCOM 1535 (= ChDC B708).</title>
        <authorList>
            <person name="Kook J.-K."/>
            <person name="Park S.-N."/>
            <person name="Lim Y.K."/>
            <person name="Roh H."/>
        </authorList>
    </citation>
    <scope>NUCLEOTIDE SEQUENCE [LARGE SCALE GENOMIC DNA]</scope>
    <source>
        <strain evidence="2">KCOM 1535</strain>
        <strain evidence="4">KCOM 1535 / ChDC B708</strain>
    </source>
</reference>